<evidence type="ECO:0000313" key="1">
    <source>
        <dbReference type="EMBL" id="EXK30386.1"/>
    </source>
</evidence>
<dbReference type="HOGENOM" id="CLU_000288_138_0_1"/>
<dbReference type="OrthoDB" id="6161812at2759"/>
<gene>
    <name evidence="1" type="ORF">FOMG_13199</name>
</gene>
<protein>
    <recommendedName>
        <fullName evidence="2">Heterokaryon incompatibility domain-containing protein</fullName>
    </recommendedName>
</protein>
<name>X0AB21_FUSOX</name>
<reference evidence="1" key="2">
    <citation type="submission" date="2012-05" db="EMBL/GenBank/DDBJ databases">
        <title>Annotation of the Genome Sequence of Fusarium oxysporum f. sp. melonis 26406.</title>
        <authorList>
            <consortium name="The Broad Institute Genomics Platform"/>
            <person name="Ma L.-J."/>
            <person name="Corby-Kistler H."/>
            <person name="Broz K."/>
            <person name="Gale L.R."/>
            <person name="Jonkers W."/>
            <person name="O'Donnell K."/>
            <person name="Ploetz R."/>
            <person name="Steinberg C."/>
            <person name="Schwartz D.C."/>
            <person name="VanEtten H."/>
            <person name="Zhou S."/>
            <person name="Young S.K."/>
            <person name="Zeng Q."/>
            <person name="Gargeya S."/>
            <person name="Fitzgerald M."/>
            <person name="Abouelleil A."/>
            <person name="Alvarado L."/>
            <person name="Chapman S.B."/>
            <person name="Gainer-Dewar J."/>
            <person name="Goldberg J."/>
            <person name="Griggs A."/>
            <person name="Gujja S."/>
            <person name="Hansen M."/>
            <person name="Howarth C."/>
            <person name="Imamovic A."/>
            <person name="Ireland A."/>
            <person name="Larimer J."/>
            <person name="McCowan C."/>
            <person name="Murphy C."/>
            <person name="Pearson M."/>
            <person name="Poon T.W."/>
            <person name="Priest M."/>
            <person name="Roberts A."/>
            <person name="Saif S."/>
            <person name="Shea T."/>
            <person name="Sykes S."/>
            <person name="Wortman J."/>
            <person name="Nusbaum C."/>
            <person name="Birren B."/>
        </authorList>
    </citation>
    <scope>NUCLEOTIDE SEQUENCE</scope>
    <source>
        <strain evidence="1">26406</strain>
    </source>
</reference>
<proteinExistence type="predicted"/>
<sequence>MHLLRWEFMGEDDTFKIHLEQHTTVTDYAILSHRWGKPEDEVSFDDMIAGTHESKKGHEKLIGCSSSAELSGPITSMFAYYNQSRVCYAFLNDVIIETGSLNQSPPASFAQSVWFIRWWTLQEVIALQQVRFFDSRWSLIGCKTDDSLLPIIVSITNIDPIVLRVPATTKVISISKKMSWAAQRETTRKEDMTYCFMEIFGVFMSPLYGEGAHAFIRFKKLSQRLQMTTQSLLRHLHRQKF</sequence>
<accession>X0AB21</accession>
<dbReference type="VEuPathDB" id="FungiDB:FOMG_13199"/>
<dbReference type="AlphaFoldDB" id="X0AB21"/>
<dbReference type="PANTHER" id="PTHR10622:SF10">
    <property type="entry name" value="HET DOMAIN-CONTAINING PROTEIN"/>
    <property type="match status" value="1"/>
</dbReference>
<organism evidence="1">
    <name type="scientific">Fusarium oxysporum f. sp. melonis 26406</name>
    <dbReference type="NCBI Taxonomy" id="1089452"/>
    <lineage>
        <taxon>Eukaryota</taxon>
        <taxon>Fungi</taxon>
        <taxon>Dikarya</taxon>
        <taxon>Ascomycota</taxon>
        <taxon>Pezizomycotina</taxon>
        <taxon>Sordariomycetes</taxon>
        <taxon>Hypocreomycetidae</taxon>
        <taxon>Hypocreales</taxon>
        <taxon>Nectriaceae</taxon>
        <taxon>Fusarium</taxon>
        <taxon>Fusarium oxysporum species complex</taxon>
    </lineage>
</organism>
<dbReference type="EMBL" id="JH659340">
    <property type="protein sequence ID" value="EXK30386.1"/>
    <property type="molecule type" value="Genomic_DNA"/>
</dbReference>
<dbReference type="PANTHER" id="PTHR10622">
    <property type="entry name" value="HET DOMAIN-CONTAINING PROTEIN"/>
    <property type="match status" value="1"/>
</dbReference>
<dbReference type="Proteomes" id="UP000030703">
    <property type="component" value="Unassembled WGS sequence"/>
</dbReference>
<evidence type="ECO:0008006" key="2">
    <source>
        <dbReference type="Google" id="ProtNLM"/>
    </source>
</evidence>
<reference evidence="1" key="1">
    <citation type="submission" date="2012-04" db="EMBL/GenBank/DDBJ databases">
        <title>The Genome Sequence of Fusarium oxysporum melonis.</title>
        <authorList>
            <consortium name="The Broad Institute Genome Sequencing Platform"/>
            <person name="Ma L.-J."/>
            <person name="Gale L.R."/>
            <person name="Schwartz D.C."/>
            <person name="Zhou S."/>
            <person name="Corby-Kistler H."/>
            <person name="Young S.K."/>
            <person name="Zeng Q."/>
            <person name="Gargeya S."/>
            <person name="Fitzgerald M."/>
            <person name="Haas B."/>
            <person name="Abouelleil A."/>
            <person name="Alvarado L."/>
            <person name="Arachchi H.M."/>
            <person name="Berlin A."/>
            <person name="Brown A."/>
            <person name="Chapman S.B."/>
            <person name="Chen Z."/>
            <person name="Dunbar C."/>
            <person name="Freedman E."/>
            <person name="Gearin G."/>
            <person name="Goldberg J."/>
            <person name="Griggs A."/>
            <person name="Gujja S."/>
            <person name="Heiman D."/>
            <person name="Howarth C."/>
            <person name="Larson L."/>
            <person name="Lui A."/>
            <person name="MacDonald P.J.P."/>
            <person name="Montmayeur A."/>
            <person name="Murphy C."/>
            <person name="Neiman D."/>
            <person name="Pearson M."/>
            <person name="Priest M."/>
            <person name="Roberts A."/>
            <person name="Saif S."/>
            <person name="Shea T."/>
            <person name="Shenoy N."/>
            <person name="Sisk P."/>
            <person name="Stolte C."/>
            <person name="Sykes S."/>
            <person name="Wortman J."/>
            <person name="Nusbaum C."/>
            <person name="Birren B."/>
        </authorList>
    </citation>
    <scope>NUCLEOTIDE SEQUENCE</scope>
    <source>
        <strain evidence="1">26406</strain>
    </source>
</reference>